<feature type="region of interest" description="Disordered" evidence="13">
    <location>
        <begin position="136"/>
        <end position="156"/>
    </location>
</feature>
<feature type="domain" description="Orange" evidence="15">
    <location>
        <begin position="317"/>
        <end position="350"/>
    </location>
</feature>
<evidence type="ECO:0000256" key="7">
    <source>
        <dbReference type="ARBA" id="ARBA00023163"/>
    </source>
</evidence>
<dbReference type="InterPro" id="IPR036638">
    <property type="entry name" value="HLH_DNA-bd_sf"/>
</dbReference>
<evidence type="ECO:0000256" key="5">
    <source>
        <dbReference type="ARBA" id="ARBA00023015"/>
    </source>
</evidence>
<gene>
    <name evidence="16" type="ORF">MMEN_LOCUS18695</name>
</gene>
<dbReference type="FunFam" id="4.10.280.10:FF:000081">
    <property type="entry name" value="transcription cofactor HES-6 isoform X1"/>
    <property type="match status" value="1"/>
</dbReference>
<evidence type="ECO:0000256" key="1">
    <source>
        <dbReference type="ARBA" id="ARBA00004123"/>
    </source>
</evidence>
<keyword evidence="6" id="KW-0238">DNA-binding</keyword>
<evidence type="ECO:0000313" key="17">
    <source>
        <dbReference type="Proteomes" id="UP000677803"/>
    </source>
</evidence>
<dbReference type="Gene3D" id="4.10.280.10">
    <property type="entry name" value="Helix-loop-helix DNA-binding domain"/>
    <property type="match status" value="2"/>
</dbReference>
<dbReference type="GO" id="GO:1990837">
    <property type="term" value="F:sequence-specific double-stranded DNA binding"/>
    <property type="evidence" value="ECO:0007669"/>
    <property type="project" value="UniProtKB-ARBA"/>
</dbReference>
<dbReference type="GO" id="GO:0005634">
    <property type="term" value="C:nucleus"/>
    <property type="evidence" value="ECO:0007669"/>
    <property type="project" value="UniProtKB-SubCell"/>
</dbReference>
<dbReference type="EMBL" id="CAJRST010037777">
    <property type="protein sequence ID" value="CAG6006905.1"/>
    <property type="molecule type" value="Genomic_DNA"/>
</dbReference>
<proteinExistence type="predicted"/>
<dbReference type="SUPFAM" id="SSF47459">
    <property type="entry name" value="HLH, helix-loop-helix DNA-binding domain"/>
    <property type="match status" value="2"/>
</dbReference>
<dbReference type="GO" id="GO:0006355">
    <property type="term" value="P:regulation of DNA-templated transcription"/>
    <property type="evidence" value="ECO:0007669"/>
    <property type="project" value="InterPro"/>
</dbReference>
<evidence type="ECO:0000256" key="2">
    <source>
        <dbReference type="ARBA" id="ARBA00022473"/>
    </source>
</evidence>
<keyword evidence="8" id="KW-0539">Nucleus</keyword>
<evidence type="ECO:0000256" key="8">
    <source>
        <dbReference type="ARBA" id="ARBA00023242"/>
    </source>
</evidence>
<evidence type="ECO:0000256" key="10">
    <source>
        <dbReference type="ARBA" id="ARBA00064255"/>
    </source>
</evidence>
<comment type="function">
    <text evidence="9">Does not bind DNA itself but suppresses both HES1-mediated N box-dependent transcriptional repression and binding of HES1 to E box sequences. Also suppresses HES1-mediated inhibition of the heterodimer formed by ASCL1/MASH1 and TCF3/E47, allowing ASCL1 and TCF3 to up-regulate transcription in its presence. Promotes cell differentiation.</text>
</comment>
<evidence type="ECO:0000256" key="9">
    <source>
        <dbReference type="ARBA" id="ARBA00055708"/>
    </source>
</evidence>
<comment type="caution">
    <text evidence="16">The sequence shown here is derived from an EMBL/GenBank/DDBJ whole genome shotgun (WGS) entry which is preliminary data.</text>
</comment>
<comment type="subcellular location">
    <subcellularLocation>
        <location evidence="1">Nucleus</location>
    </subcellularLocation>
</comment>
<dbReference type="Pfam" id="PF00010">
    <property type="entry name" value="HLH"/>
    <property type="match status" value="2"/>
</dbReference>
<evidence type="ECO:0000313" key="16">
    <source>
        <dbReference type="EMBL" id="CAG6006905.1"/>
    </source>
</evidence>
<dbReference type="InterPro" id="IPR011598">
    <property type="entry name" value="bHLH_dom"/>
</dbReference>
<dbReference type="GO" id="GO:0046983">
    <property type="term" value="F:protein dimerization activity"/>
    <property type="evidence" value="ECO:0007669"/>
    <property type="project" value="InterPro"/>
</dbReference>
<organism evidence="16 17">
    <name type="scientific">Menidia menidia</name>
    <name type="common">Atlantic silverside</name>
    <dbReference type="NCBI Taxonomy" id="238744"/>
    <lineage>
        <taxon>Eukaryota</taxon>
        <taxon>Metazoa</taxon>
        <taxon>Chordata</taxon>
        <taxon>Craniata</taxon>
        <taxon>Vertebrata</taxon>
        <taxon>Euteleostomi</taxon>
        <taxon>Actinopterygii</taxon>
        <taxon>Neopterygii</taxon>
        <taxon>Teleostei</taxon>
        <taxon>Neoteleostei</taxon>
        <taxon>Acanthomorphata</taxon>
        <taxon>Ovalentaria</taxon>
        <taxon>Atherinomorphae</taxon>
        <taxon>Atheriniformes</taxon>
        <taxon>Atherinopsidae</taxon>
        <taxon>Menidiinae</taxon>
        <taxon>Menidia</taxon>
    </lineage>
</organism>
<dbReference type="SMART" id="SM00511">
    <property type="entry name" value="ORANGE"/>
    <property type="match status" value="2"/>
</dbReference>
<dbReference type="InterPro" id="IPR003650">
    <property type="entry name" value="Orange_dom"/>
</dbReference>
<feature type="domain" description="BHLH" evidence="14">
    <location>
        <begin position="246"/>
        <end position="298"/>
    </location>
</feature>
<evidence type="ECO:0000256" key="6">
    <source>
        <dbReference type="ARBA" id="ARBA00023125"/>
    </source>
</evidence>
<dbReference type="Proteomes" id="UP000677803">
    <property type="component" value="Unassembled WGS sequence"/>
</dbReference>
<dbReference type="PROSITE" id="PS50888">
    <property type="entry name" value="BHLH"/>
    <property type="match status" value="2"/>
</dbReference>
<feature type="compositionally biased region" description="Polar residues" evidence="13">
    <location>
        <begin position="391"/>
        <end position="402"/>
    </location>
</feature>
<reference evidence="16" key="1">
    <citation type="submission" date="2021-05" db="EMBL/GenBank/DDBJ databases">
        <authorList>
            <person name="Tigano A."/>
        </authorList>
    </citation>
    <scope>NUCLEOTIDE SEQUENCE</scope>
</reference>
<evidence type="ECO:0000259" key="14">
    <source>
        <dbReference type="PROSITE" id="PS50888"/>
    </source>
</evidence>
<dbReference type="GO" id="GO:0030154">
    <property type="term" value="P:cell differentiation"/>
    <property type="evidence" value="ECO:0007669"/>
    <property type="project" value="UniProtKB-KW"/>
</dbReference>
<evidence type="ECO:0000256" key="12">
    <source>
        <dbReference type="ARBA" id="ARBA00081410"/>
    </source>
</evidence>
<keyword evidence="3" id="KW-0678">Repressor</keyword>
<evidence type="ECO:0000259" key="15">
    <source>
        <dbReference type="PROSITE" id="PS51054"/>
    </source>
</evidence>
<evidence type="ECO:0000256" key="3">
    <source>
        <dbReference type="ARBA" id="ARBA00022491"/>
    </source>
</evidence>
<keyword evidence="4" id="KW-0221">Differentiation</keyword>
<feature type="domain" description="BHLH" evidence="14">
    <location>
        <begin position="18"/>
        <end position="72"/>
    </location>
</feature>
<accession>A0A8S4BIJ0</accession>
<evidence type="ECO:0000256" key="13">
    <source>
        <dbReference type="SAM" id="MobiDB-lite"/>
    </source>
</evidence>
<feature type="region of interest" description="Disordered" evidence="13">
    <location>
        <begin position="391"/>
        <end position="442"/>
    </location>
</feature>
<dbReference type="FunFam" id="4.10.280.10:FF:000009">
    <property type="entry name" value="Transcription factor HES-1"/>
    <property type="match status" value="1"/>
</dbReference>
<feature type="region of interest" description="Disordered" evidence="13">
    <location>
        <begin position="1"/>
        <end position="22"/>
    </location>
</feature>
<sequence>MTASSTRNFDKHPNAKEERKLRKPLIERKRRERINNCLDQLKETVIGAFRLDQSKLEKADILEMTVKHLQNIQNNTLNDPTVDLEAQQRYSTGYIQCMHEVHNMLLNCDWMDKTLGSRLLNHLLKSLPRTIDEGIPSQHTSRHDIPLPTNQVIPGTPLRGDPLPGRQPKIEALNCHVPGPQERLALHSPHLGMLEICRLRTYTRDESSTGRSHRRCDPTNMAPSVRPNNSGVFVEDEEHYGIQKADRKIRKPLVEKQRRARMNDSLLELRTLLTDADLHSKMENAEVLEMTVKKVEDILKSRNQETETLNREASERFAAGYIQCMHEVHIFVSSCPGIDAKLAAELLNHLLECMPLNEDHLQDMLMDLITDTSGNSSSTWLSGSETLCTALTSPGGRSQSGGEASALSPVPSTTSSEDLCSDLDETDSEHNQSTTEGVENKEVLNAPAFTYPRSMWRPW</sequence>
<keyword evidence="5" id="KW-0805">Transcription regulation</keyword>
<feature type="compositionally biased region" description="Basic and acidic residues" evidence="13">
    <location>
        <begin position="8"/>
        <end position="22"/>
    </location>
</feature>
<evidence type="ECO:0000256" key="4">
    <source>
        <dbReference type="ARBA" id="ARBA00022782"/>
    </source>
</evidence>
<keyword evidence="17" id="KW-1185">Reference proteome</keyword>
<dbReference type="Gene3D" id="6.10.250.980">
    <property type="match status" value="1"/>
</dbReference>
<dbReference type="PANTHER" id="PTHR10985">
    <property type="entry name" value="BASIC HELIX-LOOP-HELIX TRANSCRIPTION FACTOR, HES-RELATED"/>
    <property type="match status" value="1"/>
</dbReference>
<dbReference type="OrthoDB" id="6085656at2759"/>
<name>A0A8S4BIJ0_9TELE</name>
<feature type="region of interest" description="Disordered" evidence="13">
    <location>
        <begin position="208"/>
        <end position="231"/>
    </location>
</feature>
<keyword evidence="2" id="KW-0217">Developmental protein</keyword>
<feature type="domain" description="Orange" evidence="15">
    <location>
        <begin position="90"/>
        <end position="123"/>
    </location>
</feature>
<dbReference type="SMART" id="SM00353">
    <property type="entry name" value="HLH"/>
    <property type="match status" value="2"/>
</dbReference>
<dbReference type="PROSITE" id="PS51054">
    <property type="entry name" value="ORANGE"/>
    <property type="match status" value="2"/>
</dbReference>
<comment type="subunit">
    <text evidence="10">Transcription repression requires formation of a complex with a corepressor protein of the Groucho/TLE family. Interacts with HES1.</text>
</comment>
<dbReference type="SUPFAM" id="SSF158457">
    <property type="entry name" value="Orange domain-like"/>
    <property type="match status" value="2"/>
</dbReference>
<dbReference type="InterPro" id="IPR050370">
    <property type="entry name" value="HES_HEY"/>
</dbReference>
<dbReference type="Pfam" id="PF07527">
    <property type="entry name" value="Hairy_orange"/>
    <property type="match status" value="2"/>
</dbReference>
<keyword evidence="7" id="KW-0804">Transcription</keyword>
<dbReference type="AlphaFoldDB" id="A0A8S4BIJ0"/>
<dbReference type="CDD" id="cd11410">
    <property type="entry name" value="bHLH_O_HES"/>
    <property type="match status" value="1"/>
</dbReference>
<evidence type="ECO:0000256" key="11">
    <source>
        <dbReference type="ARBA" id="ARBA00073426"/>
    </source>
</evidence>
<protein>
    <recommendedName>
        <fullName evidence="11">Transcription cofactor HES-6</fullName>
    </recommendedName>
    <alternativeName>
        <fullName evidence="12">Hairy and enhancer of split 6</fullName>
    </alternativeName>
</protein>